<dbReference type="Proteomes" id="UP000237682">
    <property type="component" value="Unassembled WGS sequence"/>
</dbReference>
<sequence length="100" mass="10989">MFEGVRPMSPPRSRLAEIFGDFITPDGVRLALGYLGFLVVLFAVLTGAARVLDGLMKEPPGAHADRLSAYCVDHGIGSWGRCVAMYEAGRITDDELERYR</sequence>
<keyword evidence="1" id="KW-0472">Membrane</keyword>
<keyword evidence="1" id="KW-0812">Transmembrane</keyword>
<evidence type="ECO:0000313" key="2">
    <source>
        <dbReference type="EMBL" id="PRH86568.1"/>
    </source>
</evidence>
<evidence type="ECO:0000256" key="1">
    <source>
        <dbReference type="SAM" id="Phobius"/>
    </source>
</evidence>
<proteinExistence type="predicted"/>
<keyword evidence="1" id="KW-1133">Transmembrane helix</keyword>
<feature type="transmembrane region" description="Helical" evidence="1">
    <location>
        <begin position="31"/>
        <end position="52"/>
    </location>
</feature>
<reference evidence="2 3" key="1">
    <citation type="submission" date="2018-02" db="EMBL/GenBank/DDBJ databases">
        <title>Whole genome sequencing of endophytic bacterium.</title>
        <authorList>
            <person name="Eedara R."/>
            <person name="Podile A.R."/>
        </authorList>
    </citation>
    <scope>NUCLEOTIDE SEQUENCE [LARGE SCALE GENOMIC DNA]</scope>
    <source>
        <strain evidence="2 3">RP1T</strain>
    </source>
</reference>
<evidence type="ECO:0000313" key="3">
    <source>
        <dbReference type="Proteomes" id="UP000237682"/>
    </source>
</evidence>
<accession>A0A2S9QB48</accession>
<dbReference type="AlphaFoldDB" id="A0A2S9QB48"/>
<keyword evidence="3" id="KW-1185">Reference proteome</keyword>
<comment type="caution">
    <text evidence="2">The sequence shown here is derived from an EMBL/GenBank/DDBJ whole genome shotgun (WGS) entry which is preliminary data.</text>
</comment>
<gene>
    <name evidence="2" type="ORF">C5L14_14635</name>
</gene>
<protein>
    <submittedName>
        <fullName evidence="2">Uncharacterized protein</fullName>
    </submittedName>
</protein>
<organism evidence="2 3">
    <name type="scientific">Labrys okinawensis</name>
    <dbReference type="NCBI Taxonomy" id="346911"/>
    <lineage>
        <taxon>Bacteria</taxon>
        <taxon>Pseudomonadati</taxon>
        <taxon>Pseudomonadota</taxon>
        <taxon>Alphaproteobacteria</taxon>
        <taxon>Hyphomicrobiales</taxon>
        <taxon>Xanthobacteraceae</taxon>
        <taxon>Labrys</taxon>
    </lineage>
</organism>
<dbReference type="EMBL" id="PUEJ01000005">
    <property type="protein sequence ID" value="PRH86568.1"/>
    <property type="molecule type" value="Genomic_DNA"/>
</dbReference>
<name>A0A2S9QB48_9HYPH</name>